<evidence type="ECO:0000256" key="2">
    <source>
        <dbReference type="ARBA" id="ARBA00022448"/>
    </source>
</evidence>
<gene>
    <name evidence="6" type="ORF">RND71_015585</name>
</gene>
<comment type="similarity">
    <text evidence="1">Belongs to the plant LTP family.</text>
</comment>
<dbReference type="PANTHER" id="PTHR33076">
    <property type="entry name" value="NON-SPECIFIC LIPID-TRANSFER PROTEIN 2-RELATED"/>
    <property type="match status" value="1"/>
</dbReference>
<evidence type="ECO:0000256" key="1">
    <source>
        <dbReference type="ARBA" id="ARBA00009748"/>
    </source>
</evidence>
<dbReference type="SUPFAM" id="SSF47699">
    <property type="entry name" value="Bifunctional inhibitor/lipid-transfer protein/seed storage 2S albumin"/>
    <property type="match status" value="1"/>
</dbReference>
<evidence type="ECO:0000313" key="6">
    <source>
        <dbReference type="EMBL" id="KAK4364227.1"/>
    </source>
</evidence>
<evidence type="ECO:0000313" key="7">
    <source>
        <dbReference type="Proteomes" id="UP001291623"/>
    </source>
</evidence>
<dbReference type="GO" id="GO:0008289">
    <property type="term" value="F:lipid binding"/>
    <property type="evidence" value="ECO:0007669"/>
    <property type="project" value="UniProtKB-KW"/>
</dbReference>
<sequence>MANTLLTLFALALILGQTNADIQCGTDVIPKVISCESFMIGQAPTPSKDCCVGLQSLAKTAAASQPDRKAICTCLAAAMKTFPVDFKKAKKLPVLCHFTPFVPIEPNPDCSKSLGAYVLGLGEFLRIPVGPPMQGWSADALSYGVVNVPLRQ</sequence>
<dbReference type="AlphaFoldDB" id="A0AAE1S6S6"/>
<dbReference type="SMART" id="SM00499">
    <property type="entry name" value="AAI"/>
    <property type="match status" value="1"/>
</dbReference>
<comment type="caution">
    <text evidence="6">The sequence shown here is derived from an EMBL/GenBank/DDBJ whole genome shotgun (WGS) entry which is preliminary data.</text>
</comment>
<dbReference type="Proteomes" id="UP001291623">
    <property type="component" value="Unassembled WGS sequence"/>
</dbReference>
<dbReference type="InterPro" id="IPR000528">
    <property type="entry name" value="Plant_nsLTP"/>
</dbReference>
<feature type="chain" id="PRO_5041968700" description="Bifunctional inhibitor/plant lipid transfer protein/seed storage helical domain-containing protein" evidence="4">
    <location>
        <begin position="21"/>
        <end position="152"/>
    </location>
</feature>
<dbReference type="InterPro" id="IPR016140">
    <property type="entry name" value="Bifunc_inhib/LTP/seed_store"/>
</dbReference>
<reference evidence="6" key="1">
    <citation type="submission" date="2023-12" db="EMBL/GenBank/DDBJ databases">
        <title>Genome assembly of Anisodus tanguticus.</title>
        <authorList>
            <person name="Wang Y.-J."/>
        </authorList>
    </citation>
    <scope>NUCLEOTIDE SEQUENCE</scope>
    <source>
        <strain evidence="6">KB-2021</strain>
        <tissue evidence="6">Leaf</tissue>
    </source>
</reference>
<dbReference type="Pfam" id="PF14368">
    <property type="entry name" value="LTP_2"/>
    <property type="match status" value="1"/>
</dbReference>
<keyword evidence="7" id="KW-1185">Reference proteome</keyword>
<protein>
    <recommendedName>
        <fullName evidence="5">Bifunctional inhibitor/plant lipid transfer protein/seed storage helical domain-containing protein</fullName>
    </recommendedName>
</protein>
<evidence type="ECO:0000256" key="4">
    <source>
        <dbReference type="SAM" id="SignalP"/>
    </source>
</evidence>
<organism evidence="6 7">
    <name type="scientific">Anisodus tanguticus</name>
    <dbReference type="NCBI Taxonomy" id="243964"/>
    <lineage>
        <taxon>Eukaryota</taxon>
        <taxon>Viridiplantae</taxon>
        <taxon>Streptophyta</taxon>
        <taxon>Embryophyta</taxon>
        <taxon>Tracheophyta</taxon>
        <taxon>Spermatophyta</taxon>
        <taxon>Magnoliopsida</taxon>
        <taxon>eudicotyledons</taxon>
        <taxon>Gunneridae</taxon>
        <taxon>Pentapetalae</taxon>
        <taxon>asterids</taxon>
        <taxon>lamiids</taxon>
        <taxon>Solanales</taxon>
        <taxon>Solanaceae</taxon>
        <taxon>Solanoideae</taxon>
        <taxon>Hyoscyameae</taxon>
        <taxon>Anisodus</taxon>
    </lineage>
</organism>
<feature type="signal peptide" evidence="4">
    <location>
        <begin position="1"/>
        <end position="20"/>
    </location>
</feature>
<dbReference type="GO" id="GO:0006869">
    <property type="term" value="P:lipid transport"/>
    <property type="evidence" value="ECO:0007669"/>
    <property type="project" value="InterPro"/>
</dbReference>
<accession>A0AAE1S6S6</accession>
<dbReference type="Gene3D" id="1.10.110.10">
    <property type="entry name" value="Plant lipid-transfer and hydrophobic proteins"/>
    <property type="match status" value="1"/>
</dbReference>
<dbReference type="EMBL" id="JAVYJV010000008">
    <property type="protein sequence ID" value="KAK4364227.1"/>
    <property type="molecule type" value="Genomic_DNA"/>
</dbReference>
<name>A0AAE1S6S6_9SOLA</name>
<dbReference type="InterPro" id="IPR036312">
    <property type="entry name" value="Bifun_inhib/LTP/seed_sf"/>
</dbReference>
<keyword evidence="4" id="KW-0732">Signal</keyword>
<keyword evidence="3" id="KW-0446">Lipid-binding</keyword>
<proteinExistence type="inferred from homology"/>
<feature type="domain" description="Bifunctional inhibitor/plant lipid transfer protein/seed storage helical" evidence="5">
    <location>
        <begin position="35"/>
        <end position="110"/>
    </location>
</feature>
<dbReference type="CDD" id="cd01960">
    <property type="entry name" value="nsLTP1"/>
    <property type="match status" value="1"/>
</dbReference>
<evidence type="ECO:0000256" key="3">
    <source>
        <dbReference type="ARBA" id="ARBA00023121"/>
    </source>
</evidence>
<evidence type="ECO:0000259" key="5">
    <source>
        <dbReference type="SMART" id="SM00499"/>
    </source>
</evidence>
<keyword evidence="2" id="KW-0813">Transport</keyword>